<proteinExistence type="predicted"/>
<geneLocation type="plasmid" evidence="1 2">
    <name>C</name>
</geneLocation>
<gene>
    <name evidence="1" type="ORF">SAMCFNEI73_pC0876</name>
</gene>
<evidence type="ECO:0000313" key="2">
    <source>
        <dbReference type="Proteomes" id="UP000182306"/>
    </source>
</evidence>
<protein>
    <submittedName>
        <fullName evidence="1">Uncharacterized protein</fullName>
    </submittedName>
</protein>
<keyword evidence="1" id="KW-0614">Plasmid</keyword>
<reference evidence="1 2" key="1">
    <citation type="submission" date="2015-10" db="EMBL/GenBank/DDBJ databases">
        <title>Genomic differences between typical nodule nitrogen-fixing rhizobial strains and those coming from bean seeds.</title>
        <authorList>
            <person name="Peralta H."/>
            <person name="Aguilar-Vera A."/>
            <person name="Diaz R."/>
            <person name="Mora Y."/>
            <person name="Martinez-Batallar G."/>
            <person name="Salazar E."/>
            <person name="Vargas-Lagunas C."/>
            <person name="Encarnacion S."/>
            <person name="Girard L."/>
            <person name="Mora J."/>
        </authorList>
    </citation>
    <scope>NUCLEOTIDE SEQUENCE [LARGE SCALE GENOMIC DNA]</scope>
    <source>
        <strain evidence="1 2">CFNEI 73</strain>
        <plasmid evidence="1 2">C</plasmid>
    </source>
</reference>
<keyword evidence="2" id="KW-1185">Reference proteome</keyword>
<sequence>MGRQTPDVTAPIMHACRSSRSLSTNEVSEAAASLCSGRRLRDFQIFRGE</sequence>
<accession>A0A1L3LWY5</accession>
<dbReference type="AlphaFoldDB" id="A0A1L3LWY5"/>
<dbReference type="EMBL" id="CP013110">
    <property type="protein sequence ID" value="APG94588.1"/>
    <property type="molecule type" value="Genomic_DNA"/>
</dbReference>
<name>A0A1L3LWY5_9HYPH</name>
<organism evidence="1 2">
    <name type="scientific">Sinorhizobium americanum</name>
    <dbReference type="NCBI Taxonomy" id="194963"/>
    <lineage>
        <taxon>Bacteria</taxon>
        <taxon>Pseudomonadati</taxon>
        <taxon>Pseudomonadota</taxon>
        <taxon>Alphaproteobacteria</taxon>
        <taxon>Hyphomicrobiales</taxon>
        <taxon>Rhizobiaceae</taxon>
        <taxon>Sinorhizobium/Ensifer group</taxon>
        <taxon>Sinorhizobium</taxon>
    </lineage>
</organism>
<dbReference type="KEGG" id="same:SAMCFNEI73_pC0876"/>
<evidence type="ECO:0000313" key="1">
    <source>
        <dbReference type="EMBL" id="APG94588.1"/>
    </source>
</evidence>
<dbReference type="Proteomes" id="UP000182306">
    <property type="component" value="Plasmid C"/>
</dbReference>